<feature type="transmembrane region" description="Helical" evidence="1">
    <location>
        <begin position="47"/>
        <end position="69"/>
    </location>
</feature>
<proteinExistence type="predicted"/>
<organism evidence="2 3">
    <name type="scientific">Rhodanobacter ginsengisoli</name>
    <dbReference type="NCBI Taxonomy" id="418646"/>
    <lineage>
        <taxon>Bacteria</taxon>
        <taxon>Pseudomonadati</taxon>
        <taxon>Pseudomonadota</taxon>
        <taxon>Gammaproteobacteria</taxon>
        <taxon>Lysobacterales</taxon>
        <taxon>Rhodanobacteraceae</taxon>
        <taxon>Rhodanobacter</taxon>
    </lineage>
</organism>
<comment type="caution">
    <text evidence="2">The sequence shown here is derived from an EMBL/GenBank/DDBJ whole genome shotgun (WGS) entry which is preliminary data.</text>
</comment>
<feature type="transmembrane region" description="Helical" evidence="1">
    <location>
        <begin position="76"/>
        <end position="101"/>
    </location>
</feature>
<name>A0ABW0QSY0_9GAMM</name>
<evidence type="ECO:0008006" key="4">
    <source>
        <dbReference type="Google" id="ProtNLM"/>
    </source>
</evidence>
<gene>
    <name evidence="2" type="ORF">ACFPPA_16730</name>
</gene>
<keyword evidence="3" id="KW-1185">Reference proteome</keyword>
<evidence type="ECO:0000313" key="3">
    <source>
        <dbReference type="Proteomes" id="UP001596114"/>
    </source>
</evidence>
<keyword evidence="1" id="KW-1133">Transmembrane helix</keyword>
<reference evidence="3" key="1">
    <citation type="journal article" date="2019" name="Int. J. Syst. Evol. Microbiol.">
        <title>The Global Catalogue of Microorganisms (GCM) 10K type strain sequencing project: providing services to taxonomists for standard genome sequencing and annotation.</title>
        <authorList>
            <consortium name="The Broad Institute Genomics Platform"/>
            <consortium name="The Broad Institute Genome Sequencing Center for Infectious Disease"/>
            <person name="Wu L."/>
            <person name="Ma J."/>
        </authorList>
    </citation>
    <scope>NUCLEOTIDE SEQUENCE [LARGE SCALE GENOMIC DNA]</scope>
    <source>
        <strain evidence="3">CGMCC 1.16619</strain>
    </source>
</reference>
<protein>
    <recommendedName>
        <fullName evidence="4">DUF418 domain-containing protein</fullName>
    </recommendedName>
</protein>
<keyword evidence="1" id="KW-0812">Transmembrane</keyword>
<evidence type="ECO:0000313" key="2">
    <source>
        <dbReference type="EMBL" id="MFC5527389.1"/>
    </source>
</evidence>
<dbReference type="RefSeq" id="WP_377321978.1">
    <property type="nucleotide sequence ID" value="NZ_JBHSNF010000004.1"/>
</dbReference>
<sequence length="132" mass="14404">MALPWLLLLAIGAVAAALRYGLIESSTIGQQCAAIRSPWWCTWRQGLVLGFLHNVYGIAALVAAAMSLLSRRLWLAWLAAALGVFALQLYCVESGALAWLVGCLRLLRAQANARMAPVEQHRQGQQQVHSQP</sequence>
<keyword evidence="1" id="KW-0472">Membrane</keyword>
<dbReference type="Proteomes" id="UP001596114">
    <property type="component" value="Unassembled WGS sequence"/>
</dbReference>
<dbReference type="EMBL" id="JBHSNF010000004">
    <property type="protein sequence ID" value="MFC5527389.1"/>
    <property type="molecule type" value="Genomic_DNA"/>
</dbReference>
<accession>A0ABW0QSY0</accession>
<evidence type="ECO:0000256" key="1">
    <source>
        <dbReference type="SAM" id="Phobius"/>
    </source>
</evidence>